<evidence type="ECO:0000313" key="2">
    <source>
        <dbReference type="EMBL" id="HIT75234.1"/>
    </source>
</evidence>
<reference evidence="2" key="1">
    <citation type="submission" date="2020-10" db="EMBL/GenBank/DDBJ databases">
        <authorList>
            <person name="Gilroy R."/>
        </authorList>
    </citation>
    <scope>NUCLEOTIDE SEQUENCE</scope>
    <source>
        <strain evidence="2">ChiGjej1B1-24693</strain>
    </source>
</reference>
<name>A0A9D1GX69_9ACTN</name>
<comment type="caution">
    <text evidence="2">The sequence shown here is derived from an EMBL/GenBank/DDBJ whole genome shotgun (WGS) entry which is preliminary data.</text>
</comment>
<dbReference type="Proteomes" id="UP000886842">
    <property type="component" value="Unassembled WGS sequence"/>
</dbReference>
<reference evidence="2" key="2">
    <citation type="journal article" date="2021" name="PeerJ">
        <title>Extensive microbial diversity within the chicken gut microbiome revealed by metagenomics and culture.</title>
        <authorList>
            <person name="Gilroy R."/>
            <person name="Ravi A."/>
            <person name="Getino M."/>
            <person name="Pursley I."/>
            <person name="Horton D.L."/>
            <person name="Alikhan N.F."/>
            <person name="Baker D."/>
            <person name="Gharbi K."/>
            <person name="Hall N."/>
            <person name="Watson M."/>
            <person name="Adriaenssens E.M."/>
            <person name="Foster-Nyarko E."/>
            <person name="Jarju S."/>
            <person name="Secka A."/>
            <person name="Antonio M."/>
            <person name="Oren A."/>
            <person name="Chaudhuri R.R."/>
            <person name="La Ragione R."/>
            <person name="Hildebrand F."/>
            <person name="Pallen M.J."/>
        </authorList>
    </citation>
    <scope>NUCLEOTIDE SEQUENCE</scope>
    <source>
        <strain evidence="2">ChiGjej1B1-24693</strain>
    </source>
</reference>
<evidence type="ECO:0000256" key="1">
    <source>
        <dbReference type="SAM" id="MobiDB-lite"/>
    </source>
</evidence>
<gene>
    <name evidence="2" type="ORF">IAA98_06595</name>
</gene>
<sequence length="92" mass="9850">MSELHCPARFVVFSDADAPEVVDALGREHIALAVTGQVDPRLTDAATVPEALADLADRYRGECVSVQLAPEVRNSLDDTTPPPADQQITLLP</sequence>
<accession>A0A9D1GX69</accession>
<evidence type="ECO:0000313" key="3">
    <source>
        <dbReference type="Proteomes" id="UP000886842"/>
    </source>
</evidence>
<dbReference type="AlphaFoldDB" id="A0A9D1GX69"/>
<proteinExistence type="predicted"/>
<feature type="region of interest" description="Disordered" evidence="1">
    <location>
        <begin position="72"/>
        <end position="92"/>
    </location>
</feature>
<protein>
    <submittedName>
        <fullName evidence="2">Uncharacterized protein</fullName>
    </submittedName>
</protein>
<organism evidence="2 3">
    <name type="scientific">Candidatus Avipropionibacterium avicola</name>
    <dbReference type="NCBI Taxonomy" id="2840701"/>
    <lineage>
        <taxon>Bacteria</taxon>
        <taxon>Bacillati</taxon>
        <taxon>Actinomycetota</taxon>
        <taxon>Actinomycetes</taxon>
        <taxon>Propionibacteriales</taxon>
        <taxon>Propionibacteriaceae</taxon>
        <taxon>Propionibacteriaceae incertae sedis</taxon>
        <taxon>Candidatus Avipropionibacterium</taxon>
    </lineage>
</organism>
<dbReference type="EMBL" id="DVLP01000201">
    <property type="protein sequence ID" value="HIT75234.1"/>
    <property type="molecule type" value="Genomic_DNA"/>
</dbReference>